<dbReference type="EMBL" id="MN740810">
    <property type="protein sequence ID" value="QHU12900.1"/>
    <property type="molecule type" value="Genomic_DNA"/>
</dbReference>
<proteinExistence type="predicted"/>
<accession>A0A6C0K7W5</accession>
<organism evidence="1">
    <name type="scientific">viral metagenome</name>
    <dbReference type="NCBI Taxonomy" id="1070528"/>
    <lineage>
        <taxon>unclassified sequences</taxon>
        <taxon>metagenomes</taxon>
        <taxon>organismal metagenomes</taxon>
    </lineage>
</organism>
<name>A0A6C0K7W5_9ZZZZ</name>
<dbReference type="AlphaFoldDB" id="A0A6C0K7W5"/>
<sequence>MRKRKIFTRKRRMHSRKSVKRLRGGQGPLRLAILFVGRIKGYDQPIVKENLRKIKEKYNPTVFCSLNKTNKTDYIKGFCEFMGITDDRIHLEKTPPYPDYMNHVNMADTLHGKWGDGDAKQSAYSNFYHLQKVWKLFEPYKNNFDIVLYYRADIKSTEDLSLVFPVKDKTVYVPQTPANCDYGGLCMSFLYGNPETMKIFFNMIDYIEDMCKKQGVTYHAETLFKKHLENKQVVVERFPYAFEYTSARHEPNPVANMD</sequence>
<evidence type="ECO:0008006" key="2">
    <source>
        <dbReference type="Google" id="ProtNLM"/>
    </source>
</evidence>
<protein>
    <recommendedName>
        <fullName evidence="2">Glycosyltransferase</fullName>
    </recommendedName>
</protein>
<reference evidence="1" key="1">
    <citation type="journal article" date="2020" name="Nature">
        <title>Giant virus diversity and host interactions through global metagenomics.</title>
        <authorList>
            <person name="Schulz F."/>
            <person name="Roux S."/>
            <person name="Paez-Espino D."/>
            <person name="Jungbluth S."/>
            <person name="Walsh D.A."/>
            <person name="Denef V.J."/>
            <person name="McMahon K.D."/>
            <person name="Konstantinidis K.T."/>
            <person name="Eloe-Fadrosh E.A."/>
            <person name="Kyrpides N.C."/>
            <person name="Woyke T."/>
        </authorList>
    </citation>
    <scope>NUCLEOTIDE SEQUENCE</scope>
    <source>
        <strain evidence="1">GVMAG-S-1101172-89</strain>
    </source>
</reference>
<evidence type="ECO:0000313" key="1">
    <source>
        <dbReference type="EMBL" id="QHU12900.1"/>
    </source>
</evidence>